<evidence type="ECO:0000256" key="6">
    <source>
        <dbReference type="SAM" id="Phobius"/>
    </source>
</evidence>
<keyword evidence="4 6" id="KW-1133">Transmembrane helix</keyword>
<keyword evidence="2" id="KW-1003">Cell membrane</keyword>
<evidence type="ECO:0000313" key="8">
    <source>
        <dbReference type="Proteomes" id="UP000596929"/>
    </source>
</evidence>
<dbReference type="Pfam" id="PF01943">
    <property type="entry name" value="Polysacc_synt"/>
    <property type="match status" value="1"/>
</dbReference>
<keyword evidence="5 6" id="KW-0472">Membrane</keyword>
<organism evidence="7 8">
    <name type="scientific">Clostridium hominis</name>
    <dbReference type="NCBI Taxonomy" id="2763036"/>
    <lineage>
        <taxon>Bacteria</taxon>
        <taxon>Bacillati</taxon>
        <taxon>Bacillota</taxon>
        <taxon>Clostridia</taxon>
        <taxon>Eubacteriales</taxon>
        <taxon>Clostridiaceae</taxon>
        <taxon>Clostridium</taxon>
    </lineage>
</organism>
<feature type="transmembrane region" description="Helical" evidence="6">
    <location>
        <begin position="152"/>
        <end position="175"/>
    </location>
</feature>
<feature type="transmembrane region" description="Helical" evidence="6">
    <location>
        <begin position="465"/>
        <end position="485"/>
    </location>
</feature>
<evidence type="ECO:0000256" key="2">
    <source>
        <dbReference type="ARBA" id="ARBA00022475"/>
    </source>
</evidence>
<gene>
    <name evidence="7" type="ORF">H8S20_19265</name>
</gene>
<keyword evidence="8" id="KW-1185">Reference proteome</keyword>
<accession>A0ABR7DHP8</accession>
<sequence>MRIVNSIRNSSVGLVVHISIMILNFISRTYFVRLLGTEYLGINGLFTNIISMLNLAELGVGSAITYTLYKPLALGDKSKVATIMGVYKKIYYKIGTVVLGIGIALIPFLNLFINGMYDKNIVLIFLLFLIDTIISYFLGYKRTILEADQKIYILKLVNFVQQLASNILAIVILILTKNYVLYLLMRILVHILEDIFIIKIVENRYSYISYVTRTEFSLEEKKELSKNIKALFLHKIGGYFIFSTDNLIISKFISISTVGIFSNYTLIIESINGVIKQIINNISASYGNLIAKESHDKKFDIYNKIMFLNFWIGGVSAITLFCLINPFITLWIGNEYTFDVKIVIVMVINFYILSMRMSINIPRTTAGLFFNDRYVCLIEAAINIITSIILVNKIGIIGVLLGTTITAISVQFITVPYLCYKHIFKRPLKEYYIRYFSYFMTTLVTAIITYFICSININSNSYIKFLYKVVVCVIVPNVIFLCRYIKLEEFKYYIQLLKVIWRKYKIINNISN</sequence>
<feature type="transmembrane region" description="Helical" evidence="6">
    <location>
        <begin position="336"/>
        <end position="353"/>
    </location>
</feature>
<comment type="caution">
    <text evidence="7">The sequence shown here is derived from an EMBL/GenBank/DDBJ whole genome shotgun (WGS) entry which is preliminary data.</text>
</comment>
<name>A0ABR7DHP8_9CLOT</name>
<dbReference type="PANTHER" id="PTHR30250:SF26">
    <property type="entry name" value="PSMA PROTEIN"/>
    <property type="match status" value="1"/>
</dbReference>
<feature type="transmembrane region" description="Helical" evidence="6">
    <location>
        <begin position="432"/>
        <end position="453"/>
    </location>
</feature>
<evidence type="ECO:0000313" key="7">
    <source>
        <dbReference type="EMBL" id="MBC5630971.1"/>
    </source>
</evidence>
<feature type="transmembrane region" description="Helical" evidence="6">
    <location>
        <begin position="397"/>
        <end position="420"/>
    </location>
</feature>
<feature type="transmembrane region" description="Helical" evidence="6">
    <location>
        <begin position="12"/>
        <end position="33"/>
    </location>
</feature>
<feature type="transmembrane region" description="Helical" evidence="6">
    <location>
        <begin position="181"/>
        <end position="201"/>
    </location>
</feature>
<dbReference type="InterPro" id="IPR002797">
    <property type="entry name" value="Polysacc_synth"/>
</dbReference>
<feature type="transmembrane region" description="Helical" evidence="6">
    <location>
        <begin position="45"/>
        <end position="69"/>
    </location>
</feature>
<dbReference type="Proteomes" id="UP000596929">
    <property type="component" value="Unassembled WGS sequence"/>
</dbReference>
<reference evidence="7 8" key="1">
    <citation type="submission" date="2020-08" db="EMBL/GenBank/DDBJ databases">
        <title>Genome public.</title>
        <authorList>
            <person name="Liu C."/>
            <person name="Sun Q."/>
        </authorList>
    </citation>
    <scope>NUCLEOTIDE SEQUENCE [LARGE SCALE GENOMIC DNA]</scope>
    <source>
        <strain evidence="7 8">NSJ-6</strain>
    </source>
</reference>
<comment type="subcellular location">
    <subcellularLocation>
        <location evidence="1">Cell membrane</location>
        <topology evidence="1">Multi-pass membrane protein</topology>
    </subcellularLocation>
</comment>
<feature type="transmembrane region" description="Helical" evidence="6">
    <location>
        <begin position="90"/>
        <end position="109"/>
    </location>
</feature>
<evidence type="ECO:0000256" key="4">
    <source>
        <dbReference type="ARBA" id="ARBA00022989"/>
    </source>
</evidence>
<dbReference type="EMBL" id="JACOOO010000047">
    <property type="protein sequence ID" value="MBC5630971.1"/>
    <property type="molecule type" value="Genomic_DNA"/>
</dbReference>
<proteinExistence type="predicted"/>
<protein>
    <submittedName>
        <fullName evidence="7">Oligosaccharide flippase family protein</fullName>
    </submittedName>
</protein>
<evidence type="ECO:0000256" key="5">
    <source>
        <dbReference type="ARBA" id="ARBA00023136"/>
    </source>
</evidence>
<evidence type="ECO:0000256" key="1">
    <source>
        <dbReference type="ARBA" id="ARBA00004651"/>
    </source>
</evidence>
<dbReference type="InterPro" id="IPR050833">
    <property type="entry name" value="Poly_Biosynth_Transport"/>
</dbReference>
<feature type="transmembrane region" description="Helical" evidence="6">
    <location>
        <begin position="307"/>
        <end position="330"/>
    </location>
</feature>
<keyword evidence="3 6" id="KW-0812">Transmembrane</keyword>
<evidence type="ECO:0000256" key="3">
    <source>
        <dbReference type="ARBA" id="ARBA00022692"/>
    </source>
</evidence>
<dbReference type="RefSeq" id="WP_186861100.1">
    <property type="nucleotide sequence ID" value="NZ_JACOOO010000047.1"/>
</dbReference>
<feature type="transmembrane region" description="Helical" evidence="6">
    <location>
        <begin position="374"/>
        <end position="391"/>
    </location>
</feature>
<feature type="transmembrane region" description="Helical" evidence="6">
    <location>
        <begin position="121"/>
        <end position="140"/>
    </location>
</feature>
<dbReference type="PANTHER" id="PTHR30250">
    <property type="entry name" value="PST FAMILY PREDICTED COLANIC ACID TRANSPORTER"/>
    <property type="match status" value="1"/>
</dbReference>